<dbReference type="PANTHER" id="PTHR34182">
    <property type="entry name" value="PROTEIN-EXPORT MEMBRANE PROTEIN SECG"/>
    <property type="match status" value="1"/>
</dbReference>
<evidence type="ECO:0000256" key="4">
    <source>
        <dbReference type="ARBA" id="ARBA00022448"/>
    </source>
</evidence>
<gene>
    <name evidence="13" type="primary">secG</name>
    <name evidence="13" type="ORF">G3480_11490</name>
</gene>
<comment type="subcellular location">
    <subcellularLocation>
        <location evidence="1 11">Cell membrane</location>
        <topology evidence="1 11">Multi-pass membrane protein</topology>
    </subcellularLocation>
</comment>
<keyword evidence="5 11" id="KW-1003">Cell membrane</keyword>
<keyword evidence="4 11" id="KW-0813">Transport</keyword>
<accession>A0A6P1DS86</accession>
<organism evidence="13 14">
    <name type="scientific">Thiorhodococcus mannitoliphagus</name>
    <dbReference type="NCBI Taxonomy" id="329406"/>
    <lineage>
        <taxon>Bacteria</taxon>
        <taxon>Pseudomonadati</taxon>
        <taxon>Pseudomonadota</taxon>
        <taxon>Gammaproteobacteria</taxon>
        <taxon>Chromatiales</taxon>
        <taxon>Chromatiaceae</taxon>
        <taxon>Thiorhodococcus</taxon>
    </lineage>
</organism>
<evidence type="ECO:0000256" key="12">
    <source>
        <dbReference type="SAM" id="MobiDB-lite"/>
    </source>
</evidence>
<dbReference type="PANTHER" id="PTHR34182:SF1">
    <property type="entry name" value="PROTEIN-EXPORT MEMBRANE PROTEIN SECG"/>
    <property type="match status" value="1"/>
</dbReference>
<dbReference type="NCBIfam" id="TIGR00810">
    <property type="entry name" value="secG"/>
    <property type="match status" value="1"/>
</dbReference>
<protein>
    <recommendedName>
        <fullName evidence="3 11">Protein-export membrane protein SecG</fullName>
    </recommendedName>
</protein>
<dbReference type="EMBL" id="JAAIJR010000040">
    <property type="protein sequence ID" value="NEX20928.1"/>
    <property type="molecule type" value="Genomic_DNA"/>
</dbReference>
<feature type="compositionally biased region" description="Low complexity" evidence="12">
    <location>
        <begin position="129"/>
        <end position="142"/>
    </location>
</feature>
<feature type="compositionally biased region" description="Basic and acidic residues" evidence="12">
    <location>
        <begin position="157"/>
        <end position="166"/>
    </location>
</feature>
<dbReference type="GO" id="GO:0065002">
    <property type="term" value="P:intracellular protein transmembrane transport"/>
    <property type="evidence" value="ECO:0007669"/>
    <property type="project" value="TreeGrafter"/>
</dbReference>
<keyword evidence="10 11" id="KW-0472">Membrane</keyword>
<comment type="caution">
    <text evidence="13">The sequence shown here is derived from an EMBL/GenBank/DDBJ whole genome shotgun (WGS) entry which is preliminary data.</text>
</comment>
<dbReference type="AlphaFoldDB" id="A0A6P1DS86"/>
<evidence type="ECO:0000313" key="14">
    <source>
        <dbReference type="Proteomes" id="UP000471640"/>
    </source>
</evidence>
<evidence type="ECO:0000256" key="5">
    <source>
        <dbReference type="ARBA" id="ARBA00022475"/>
    </source>
</evidence>
<dbReference type="GO" id="GO:0009306">
    <property type="term" value="P:protein secretion"/>
    <property type="evidence" value="ECO:0007669"/>
    <property type="project" value="UniProtKB-UniRule"/>
</dbReference>
<keyword evidence="7 11" id="KW-0653">Protein transport</keyword>
<dbReference type="GO" id="GO:0005886">
    <property type="term" value="C:plasma membrane"/>
    <property type="evidence" value="ECO:0007669"/>
    <property type="project" value="UniProtKB-SubCell"/>
</dbReference>
<keyword evidence="6 11" id="KW-0812">Transmembrane</keyword>
<evidence type="ECO:0000256" key="10">
    <source>
        <dbReference type="ARBA" id="ARBA00023136"/>
    </source>
</evidence>
<evidence type="ECO:0000256" key="11">
    <source>
        <dbReference type="RuleBase" id="RU365087"/>
    </source>
</evidence>
<keyword evidence="14" id="KW-1185">Reference proteome</keyword>
<evidence type="ECO:0000256" key="9">
    <source>
        <dbReference type="ARBA" id="ARBA00023010"/>
    </source>
</evidence>
<keyword evidence="8 11" id="KW-1133">Transmembrane helix</keyword>
<reference evidence="14" key="1">
    <citation type="journal article" date="2020" name="Microbiol. Resour. Announc.">
        <title>Draft Genome Sequences of Thiorhodococcus mannitoliphagus and Thiorhodococcus minor, Purple Sulfur Photosynthetic Bacteria in the Gammaproteobacterial Family Chromatiaceae.</title>
        <authorList>
            <person name="Aviles F.A."/>
            <person name="Meyer T.E."/>
            <person name="Kyndt J.A."/>
        </authorList>
    </citation>
    <scope>NUCLEOTIDE SEQUENCE [LARGE SCALE GENOMIC DNA]</scope>
    <source>
        <strain evidence="14">DSM 18266</strain>
    </source>
</reference>
<dbReference type="PRINTS" id="PR01651">
    <property type="entry name" value="SECGEXPORT"/>
</dbReference>
<evidence type="ECO:0000256" key="8">
    <source>
        <dbReference type="ARBA" id="ARBA00022989"/>
    </source>
</evidence>
<sequence length="166" mass="16316">MQTILTVLQVFLSLGLIGLVLMQHGKGADAGAAFGSGASSTVFGAQGSGSFLTRLTAIIATLFFLTSMGLAFFAAQGPEPAGLMDAVDGATIMAPPEVEPPVTTAPTDIPVVPGGPSALEAVVGSDVPVAPVEAAPGPGVEGEPADQSLPAAVDESGAEKGQESSE</sequence>
<evidence type="ECO:0000256" key="7">
    <source>
        <dbReference type="ARBA" id="ARBA00022927"/>
    </source>
</evidence>
<evidence type="ECO:0000256" key="3">
    <source>
        <dbReference type="ARBA" id="ARBA00017876"/>
    </source>
</evidence>
<evidence type="ECO:0000256" key="1">
    <source>
        <dbReference type="ARBA" id="ARBA00004651"/>
    </source>
</evidence>
<evidence type="ECO:0000256" key="6">
    <source>
        <dbReference type="ARBA" id="ARBA00022692"/>
    </source>
</evidence>
<proteinExistence type="inferred from homology"/>
<dbReference type="Proteomes" id="UP000471640">
    <property type="component" value="Unassembled WGS sequence"/>
</dbReference>
<feature type="transmembrane region" description="Helical" evidence="11">
    <location>
        <begin position="51"/>
        <end position="75"/>
    </location>
</feature>
<evidence type="ECO:0000256" key="2">
    <source>
        <dbReference type="ARBA" id="ARBA00008445"/>
    </source>
</evidence>
<dbReference type="GO" id="GO:0043952">
    <property type="term" value="P:protein transport by the Sec complex"/>
    <property type="evidence" value="ECO:0007669"/>
    <property type="project" value="TreeGrafter"/>
</dbReference>
<comment type="caution">
    <text evidence="11">Lacks conserved residue(s) required for the propagation of feature annotation.</text>
</comment>
<comment type="function">
    <text evidence="11">Involved in protein export. Participates in an early event of protein translocation.</text>
</comment>
<feature type="region of interest" description="Disordered" evidence="12">
    <location>
        <begin position="129"/>
        <end position="166"/>
    </location>
</feature>
<reference evidence="13 14" key="2">
    <citation type="submission" date="2020-02" db="EMBL/GenBank/DDBJ databases">
        <title>Genome sequences of Thiorhodococcus mannitoliphagus and Thiorhodococcus minor, purple sulfur photosynthetic bacteria in the gammaproteobacterial family, Chromatiaceae.</title>
        <authorList>
            <person name="Aviles F.A."/>
            <person name="Meyer T.E."/>
            <person name="Kyndt J.A."/>
        </authorList>
    </citation>
    <scope>NUCLEOTIDE SEQUENCE [LARGE SCALE GENOMIC DNA]</scope>
    <source>
        <strain evidence="13 14">DSM 18266</strain>
    </source>
</reference>
<dbReference type="GO" id="GO:0015450">
    <property type="term" value="F:protein-transporting ATPase activity"/>
    <property type="evidence" value="ECO:0007669"/>
    <property type="project" value="UniProtKB-UniRule"/>
</dbReference>
<dbReference type="Pfam" id="PF03840">
    <property type="entry name" value="SecG"/>
    <property type="match status" value="1"/>
</dbReference>
<comment type="similarity">
    <text evidence="2 11">Belongs to the SecG family.</text>
</comment>
<dbReference type="InterPro" id="IPR004692">
    <property type="entry name" value="SecG"/>
</dbReference>
<name>A0A6P1DS86_9GAMM</name>
<keyword evidence="9 11" id="KW-0811">Translocation</keyword>
<evidence type="ECO:0000313" key="13">
    <source>
        <dbReference type="EMBL" id="NEX20928.1"/>
    </source>
</evidence>